<dbReference type="PANTHER" id="PTHR14136:SF17">
    <property type="entry name" value="BTB_POZ DOMAIN-CONTAINING PROTEIN KCTD9"/>
    <property type="match status" value="1"/>
</dbReference>
<evidence type="ECO:0000313" key="2">
    <source>
        <dbReference type="Proteomes" id="UP000563898"/>
    </source>
</evidence>
<dbReference type="PANTHER" id="PTHR14136">
    <property type="entry name" value="BTB_POZ DOMAIN-CONTAINING PROTEIN KCTD9"/>
    <property type="match status" value="1"/>
</dbReference>
<dbReference type="AlphaFoldDB" id="A0A846WUJ0"/>
<dbReference type="Gene3D" id="2.160.20.80">
    <property type="entry name" value="E3 ubiquitin-protein ligase SopA"/>
    <property type="match status" value="1"/>
</dbReference>
<dbReference type="SUPFAM" id="SSF141571">
    <property type="entry name" value="Pentapeptide repeat-like"/>
    <property type="match status" value="1"/>
</dbReference>
<name>A0A846WUJ0_9ACTN</name>
<evidence type="ECO:0000313" key="1">
    <source>
        <dbReference type="EMBL" id="NKY05165.1"/>
    </source>
</evidence>
<gene>
    <name evidence="1" type="ORF">HGA05_26775</name>
</gene>
<reference evidence="1 2" key="1">
    <citation type="submission" date="2020-04" db="EMBL/GenBank/DDBJ databases">
        <title>MicrobeNet Type strains.</title>
        <authorList>
            <person name="Nicholson A.C."/>
        </authorList>
    </citation>
    <scope>NUCLEOTIDE SEQUENCE [LARGE SCALE GENOMIC DNA]</scope>
    <source>
        <strain evidence="1 2">ATCC BAA-14</strain>
    </source>
</reference>
<accession>A0A846WUJ0</accession>
<comment type="caution">
    <text evidence="1">The sequence shown here is derived from an EMBL/GenBank/DDBJ whole genome shotgun (WGS) entry which is preliminary data.</text>
</comment>
<organism evidence="1 2">
    <name type="scientific">Gordonia polyisoprenivorans</name>
    <dbReference type="NCBI Taxonomy" id="84595"/>
    <lineage>
        <taxon>Bacteria</taxon>
        <taxon>Bacillati</taxon>
        <taxon>Actinomycetota</taxon>
        <taxon>Actinomycetes</taxon>
        <taxon>Mycobacteriales</taxon>
        <taxon>Gordoniaceae</taxon>
        <taxon>Gordonia</taxon>
    </lineage>
</organism>
<dbReference type="EMBL" id="JAAXPC010000029">
    <property type="protein sequence ID" value="NKY05165.1"/>
    <property type="molecule type" value="Genomic_DNA"/>
</dbReference>
<dbReference type="Proteomes" id="UP000563898">
    <property type="component" value="Unassembled WGS sequence"/>
</dbReference>
<dbReference type="InterPro" id="IPR001646">
    <property type="entry name" value="5peptide_repeat"/>
</dbReference>
<proteinExistence type="predicted"/>
<sequence>MLEAVAPGRITLVCTTRGKDVARVAKRPQIETLTLTSAEVGDTHQLEPYASVELVRLTDVDLSGRDLSGLELSGCRLTSVSLDDTDLTGARLVETRLEGINAPRMSMPRSFIRQAEICASRVGALDLFESRIRSLVVDSAKIELANFRGSDVRDVLFRGCIIGELDLVDATVARMAFEDCTVTTLDVHQATLSDVDLRGLDIGTIHHLDGLRGCTIDGEQALGLTGHFAAHLGIVID</sequence>
<dbReference type="InterPro" id="IPR051082">
    <property type="entry name" value="Pentapeptide-BTB/POZ_domain"/>
</dbReference>
<protein>
    <submittedName>
        <fullName evidence="1">Pentapeptide repeat-containing protein</fullName>
    </submittedName>
</protein>
<dbReference type="Pfam" id="PF00805">
    <property type="entry name" value="Pentapeptide"/>
    <property type="match status" value="1"/>
</dbReference>